<feature type="transmembrane region" description="Helical" evidence="1">
    <location>
        <begin position="57"/>
        <end position="78"/>
    </location>
</feature>
<keyword evidence="3" id="KW-1185">Reference proteome</keyword>
<organism evidence="2 3">
    <name type="scientific">Geoglobus ahangari</name>
    <dbReference type="NCBI Taxonomy" id="113653"/>
    <lineage>
        <taxon>Archaea</taxon>
        <taxon>Methanobacteriati</taxon>
        <taxon>Methanobacteriota</taxon>
        <taxon>Archaeoglobi</taxon>
        <taxon>Archaeoglobales</taxon>
        <taxon>Archaeoglobaceae</taxon>
        <taxon>Geoglobus</taxon>
    </lineage>
</organism>
<reference evidence="2 3" key="1">
    <citation type="submission" date="2015-04" db="EMBL/GenBank/DDBJ databases">
        <title>The complete genome sequence of the hyperthermophilic, obligate iron-reducing archaeon Geoglobus ahangari strain 234T.</title>
        <authorList>
            <person name="Manzella M.P."/>
            <person name="Holmes D.E."/>
            <person name="Rocheleau J.M."/>
            <person name="Chung A."/>
            <person name="Reguera G."/>
            <person name="Kashefi K."/>
        </authorList>
    </citation>
    <scope>NUCLEOTIDE SEQUENCE [LARGE SCALE GENOMIC DNA]</scope>
    <source>
        <strain evidence="2 3">234</strain>
    </source>
</reference>
<dbReference type="AlphaFoldDB" id="A0A0F7IED8"/>
<sequence length="87" mass="9657">MAHSHILVATVVDAGGENLILDLIFYILGKVYAYMFWGAIPTAIAGWVLRKKRVGKALFLIGMTIIIATLVWLMIFQITSPGMRTPH</sequence>
<keyword evidence="1" id="KW-1133">Transmembrane helix</keyword>
<dbReference type="KEGG" id="gah:GAH_00777"/>
<evidence type="ECO:0000256" key="1">
    <source>
        <dbReference type="SAM" id="Phobius"/>
    </source>
</evidence>
<keyword evidence="1" id="KW-0812">Transmembrane</keyword>
<feature type="transmembrane region" description="Helical" evidence="1">
    <location>
        <begin position="31"/>
        <end position="50"/>
    </location>
</feature>
<dbReference type="EMBL" id="CP011267">
    <property type="protein sequence ID" value="AKG91889.1"/>
    <property type="molecule type" value="Genomic_DNA"/>
</dbReference>
<evidence type="ECO:0000313" key="3">
    <source>
        <dbReference type="Proteomes" id="UP000034723"/>
    </source>
</evidence>
<keyword evidence="1" id="KW-0472">Membrane</keyword>
<dbReference type="HOGENOM" id="CLU_2475858_0_0_2"/>
<name>A0A0F7IED8_9EURY</name>
<proteinExistence type="predicted"/>
<dbReference type="STRING" id="113653.GAH_00777"/>
<protein>
    <submittedName>
        <fullName evidence="2">Uncharacterized protein</fullName>
    </submittedName>
</protein>
<dbReference type="InParanoid" id="A0A0F7IED8"/>
<dbReference type="Proteomes" id="UP000034723">
    <property type="component" value="Chromosome"/>
</dbReference>
<gene>
    <name evidence="2" type="ORF">GAH_00777</name>
</gene>
<accession>A0A0F7IED8</accession>
<evidence type="ECO:0000313" key="2">
    <source>
        <dbReference type="EMBL" id="AKG91889.1"/>
    </source>
</evidence>